<accession>A0A7W8A3D8</accession>
<sequence length="294" mass="32718">MIVPRTRGARFAAALLLLVGVVGLGNQASASALPRPLAFAENLDLECFRTDPYVPAQPVTLLFRHLNPVLEKLPPEKVTLGERQQLCVPVTKNGVIPPDDVLPYLKYVDLSCYKVASDNRIGEELRLSHLNPVLQKLGAPRHVVTMVELQQLCVPVAKDEFFPPKEIQHVVQHIDLACYLVKTEEALNVELRLGQLNPRLAHLPDAPAKVTFSRQLCVPVQKEGDEIPGDVREIVQWIDLEKYEIVAPKLPAVQRLTLTHLNPVLSRLPRERATFNLPEHLAVPVAKNDLIPPG</sequence>
<protein>
    <submittedName>
        <fullName evidence="1">Uncharacterized protein</fullName>
    </submittedName>
</protein>
<gene>
    <name evidence="1" type="ORF">HNR40_004294</name>
</gene>
<dbReference type="RefSeq" id="WP_184963842.1">
    <property type="nucleotide sequence ID" value="NZ_JACHIN010000005.1"/>
</dbReference>
<dbReference type="Proteomes" id="UP000568380">
    <property type="component" value="Unassembled WGS sequence"/>
</dbReference>
<proteinExistence type="predicted"/>
<evidence type="ECO:0000313" key="2">
    <source>
        <dbReference type="Proteomes" id="UP000568380"/>
    </source>
</evidence>
<name>A0A7W8A3D8_9ACTN</name>
<evidence type="ECO:0000313" key="1">
    <source>
        <dbReference type="EMBL" id="MBB5078808.1"/>
    </source>
</evidence>
<organism evidence="1 2">
    <name type="scientific">Nonomuraea endophytica</name>
    <dbReference type="NCBI Taxonomy" id="714136"/>
    <lineage>
        <taxon>Bacteria</taxon>
        <taxon>Bacillati</taxon>
        <taxon>Actinomycetota</taxon>
        <taxon>Actinomycetes</taxon>
        <taxon>Streptosporangiales</taxon>
        <taxon>Streptosporangiaceae</taxon>
        <taxon>Nonomuraea</taxon>
    </lineage>
</organism>
<reference evidence="1 2" key="1">
    <citation type="submission" date="2020-08" db="EMBL/GenBank/DDBJ databases">
        <title>Genomic Encyclopedia of Type Strains, Phase IV (KMG-IV): sequencing the most valuable type-strain genomes for metagenomic binning, comparative biology and taxonomic classification.</title>
        <authorList>
            <person name="Goeker M."/>
        </authorList>
    </citation>
    <scope>NUCLEOTIDE SEQUENCE [LARGE SCALE GENOMIC DNA]</scope>
    <source>
        <strain evidence="1 2">DSM 45385</strain>
    </source>
</reference>
<dbReference type="EMBL" id="JACHIN010000005">
    <property type="protein sequence ID" value="MBB5078808.1"/>
    <property type="molecule type" value="Genomic_DNA"/>
</dbReference>
<comment type="caution">
    <text evidence="1">The sequence shown here is derived from an EMBL/GenBank/DDBJ whole genome shotgun (WGS) entry which is preliminary data.</text>
</comment>
<keyword evidence="2" id="KW-1185">Reference proteome</keyword>
<dbReference type="AlphaFoldDB" id="A0A7W8A3D8"/>